<name>A0A367EW09_9ACTN</name>
<comment type="caution">
    <text evidence="1">The sequence shown here is derived from an EMBL/GenBank/DDBJ whole genome shotgun (WGS) entry which is preliminary data.</text>
</comment>
<evidence type="ECO:0000313" key="1">
    <source>
        <dbReference type="EMBL" id="RCG21822.1"/>
    </source>
</evidence>
<dbReference type="EMBL" id="QOIM01000026">
    <property type="protein sequence ID" value="RCG21822.1"/>
    <property type="molecule type" value="Genomic_DNA"/>
</dbReference>
<sequence>MNYATDTDGRIVAVPAQEGPLANIAREERYELIDAEWQYDLANAAGDHEVSGAPERGDHIGKQYRTVGGNIVTTARTAEGEVSYYHCAGCGKRDELGYGWDDVARERAEAHAAKCRAV</sequence>
<gene>
    <name evidence="1" type="ORF">DQ392_08945</name>
</gene>
<dbReference type="OrthoDB" id="9890518at2"/>
<keyword evidence="2" id="KW-1185">Reference proteome</keyword>
<protein>
    <submittedName>
        <fullName evidence="1">Uncharacterized protein</fullName>
    </submittedName>
</protein>
<proteinExistence type="predicted"/>
<reference evidence="1 2" key="1">
    <citation type="submission" date="2018-06" db="EMBL/GenBank/DDBJ databases">
        <title>Streptomyces reniochalinae sp. nov. and Streptomyces diacarnus sp. nov. from marine sponges.</title>
        <authorList>
            <person name="Li L."/>
        </authorList>
    </citation>
    <scope>NUCLEOTIDE SEQUENCE [LARGE SCALE GENOMIC DNA]</scope>
    <source>
        <strain evidence="1 2">LHW50302</strain>
    </source>
</reference>
<accession>A0A367EW09</accession>
<dbReference type="Proteomes" id="UP000253507">
    <property type="component" value="Unassembled WGS sequence"/>
</dbReference>
<evidence type="ECO:0000313" key="2">
    <source>
        <dbReference type="Proteomes" id="UP000253507"/>
    </source>
</evidence>
<dbReference type="AlphaFoldDB" id="A0A367EW09"/>
<organism evidence="1 2">
    <name type="scientific">Streptomyces reniochalinae</name>
    <dbReference type="NCBI Taxonomy" id="2250578"/>
    <lineage>
        <taxon>Bacteria</taxon>
        <taxon>Bacillati</taxon>
        <taxon>Actinomycetota</taxon>
        <taxon>Actinomycetes</taxon>
        <taxon>Kitasatosporales</taxon>
        <taxon>Streptomycetaceae</taxon>
        <taxon>Streptomyces</taxon>
    </lineage>
</organism>
<dbReference type="RefSeq" id="WP_114014991.1">
    <property type="nucleotide sequence ID" value="NZ_QOIM01000026.1"/>
</dbReference>